<evidence type="ECO:0000256" key="4">
    <source>
        <dbReference type="ARBA" id="ARBA00022692"/>
    </source>
</evidence>
<feature type="transmembrane region" description="Helical" evidence="7">
    <location>
        <begin position="6"/>
        <end position="33"/>
    </location>
</feature>
<dbReference type="PANTHER" id="PTHR33508">
    <property type="entry name" value="UPF0056 MEMBRANE PROTEIN YHCE"/>
    <property type="match status" value="1"/>
</dbReference>
<name>A0A1E2VEY9_9GAMM</name>
<dbReference type="OrthoDB" id="21094at2"/>
<evidence type="ECO:0000256" key="2">
    <source>
        <dbReference type="ARBA" id="ARBA00009784"/>
    </source>
</evidence>
<dbReference type="InterPro" id="IPR002771">
    <property type="entry name" value="Multi_antbiot-R_MarC"/>
</dbReference>
<feature type="transmembrane region" description="Helical" evidence="7">
    <location>
        <begin position="178"/>
        <end position="198"/>
    </location>
</feature>
<sequence length="215" mass="23101">MHDITTMAISVFMGFFAMMNPIANTAVFIGMTANQNQQQRKNTTIKALLTAFLIITAFCLLGKGIFEVFGITLPALRISGGILVFIVGYHMLNGRTSNLHSRATLPPDDDDIDIAISPLAIPILAGPGTIATAMNYSASGEMLHIVITIIIFAILCLITFACFLYGAKLIEKIGEAGVSITTRLMGLILTIIGTQMFIQGVHDAYILFQSAKIGS</sequence>
<feature type="transmembrane region" description="Helical" evidence="7">
    <location>
        <begin position="142"/>
        <end position="166"/>
    </location>
</feature>
<dbReference type="Proteomes" id="UP000094291">
    <property type="component" value="Unassembled WGS sequence"/>
</dbReference>
<keyword evidence="9" id="KW-1185">Reference proteome</keyword>
<evidence type="ECO:0000256" key="1">
    <source>
        <dbReference type="ARBA" id="ARBA00004651"/>
    </source>
</evidence>
<reference evidence="8 9" key="1">
    <citation type="submission" date="2016-08" db="EMBL/GenBank/DDBJ databases">
        <authorList>
            <person name="Seilhamer J.J."/>
        </authorList>
    </citation>
    <scope>NUCLEOTIDE SEQUENCE [LARGE SCALE GENOMIC DNA]</scope>
    <source>
        <strain evidence="8 9">PH27A</strain>
    </source>
</reference>
<evidence type="ECO:0000313" key="9">
    <source>
        <dbReference type="Proteomes" id="UP000094291"/>
    </source>
</evidence>
<accession>A0A1E2VEY9</accession>
<comment type="caution">
    <text evidence="8">The sequence shown here is derived from an EMBL/GenBank/DDBJ whole genome shotgun (WGS) entry which is preliminary data.</text>
</comment>
<keyword evidence="5 7" id="KW-1133">Transmembrane helix</keyword>
<keyword evidence="4 7" id="KW-0812">Transmembrane</keyword>
<keyword evidence="6 7" id="KW-0472">Membrane</keyword>
<dbReference type="NCBIfam" id="TIGR00427">
    <property type="entry name" value="NAAT family transporter"/>
    <property type="match status" value="1"/>
</dbReference>
<dbReference type="PANTHER" id="PTHR33508:SF1">
    <property type="entry name" value="UPF0056 MEMBRANE PROTEIN YHCE"/>
    <property type="match status" value="1"/>
</dbReference>
<dbReference type="AlphaFoldDB" id="A0A1E2VEY9"/>
<evidence type="ECO:0000256" key="6">
    <source>
        <dbReference type="ARBA" id="ARBA00023136"/>
    </source>
</evidence>
<feature type="transmembrane region" description="Helical" evidence="7">
    <location>
        <begin position="45"/>
        <end position="65"/>
    </location>
</feature>
<keyword evidence="3" id="KW-1003">Cell membrane</keyword>
<dbReference type="Pfam" id="PF01914">
    <property type="entry name" value="MarC"/>
    <property type="match status" value="1"/>
</dbReference>
<comment type="caution">
    <text evidence="7">Lacks conserved residue(s) required for the propagation of feature annotation.</text>
</comment>
<evidence type="ECO:0000256" key="5">
    <source>
        <dbReference type="ARBA" id="ARBA00022989"/>
    </source>
</evidence>
<protein>
    <recommendedName>
        <fullName evidence="7">UPF0056 membrane protein</fullName>
    </recommendedName>
</protein>
<dbReference type="EMBL" id="MDTQ01000001">
    <property type="protein sequence ID" value="ODC05386.1"/>
    <property type="molecule type" value="Genomic_DNA"/>
</dbReference>
<evidence type="ECO:0000256" key="7">
    <source>
        <dbReference type="RuleBase" id="RU362048"/>
    </source>
</evidence>
<proteinExistence type="inferred from homology"/>
<organism evidence="8 9">
    <name type="scientific">Terasakiispira papahanaumokuakeensis</name>
    <dbReference type="NCBI Taxonomy" id="197479"/>
    <lineage>
        <taxon>Bacteria</taxon>
        <taxon>Pseudomonadati</taxon>
        <taxon>Pseudomonadota</taxon>
        <taxon>Gammaproteobacteria</taxon>
        <taxon>Oceanospirillales</taxon>
        <taxon>Terasakiispira</taxon>
    </lineage>
</organism>
<gene>
    <name evidence="8" type="ORF">BFW38_11180</name>
</gene>
<comment type="similarity">
    <text evidence="2 7">Belongs to the UPF0056 (MarC) family.</text>
</comment>
<comment type="subcellular location">
    <subcellularLocation>
        <location evidence="1 7">Cell membrane</location>
        <topology evidence="1 7">Multi-pass membrane protein</topology>
    </subcellularLocation>
</comment>
<dbReference type="GO" id="GO:0005886">
    <property type="term" value="C:plasma membrane"/>
    <property type="evidence" value="ECO:0007669"/>
    <property type="project" value="UniProtKB-SubCell"/>
</dbReference>
<evidence type="ECO:0000256" key="3">
    <source>
        <dbReference type="ARBA" id="ARBA00022475"/>
    </source>
</evidence>
<evidence type="ECO:0000313" key="8">
    <source>
        <dbReference type="EMBL" id="ODC05386.1"/>
    </source>
</evidence>
<feature type="transmembrane region" description="Helical" evidence="7">
    <location>
        <begin position="71"/>
        <end position="92"/>
    </location>
</feature>
<dbReference type="STRING" id="197479.BFW38_11180"/>